<dbReference type="InterPro" id="IPR004812">
    <property type="entry name" value="Efflux_drug-R_Bcr/CmlA"/>
</dbReference>
<feature type="transmembrane region" description="Helical" evidence="8">
    <location>
        <begin position="113"/>
        <end position="131"/>
    </location>
</feature>
<organism evidence="10 11">
    <name type="scientific">Paenibacillus oryzae</name>
    <dbReference type="NCBI Taxonomy" id="1844972"/>
    <lineage>
        <taxon>Bacteria</taxon>
        <taxon>Bacillati</taxon>
        <taxon>Bacillota</taxon>
        <taxon>Bacilli</taxon>
        <taxon>Bacillales</taxon>
        <taxon>Paenibacillaceae</taxon>
        <taxon>Paenibacillus</taxon>
    </lineage>
</organism>
<dbReference type="AlphaFoldDB" id="A0A1A5YKX1"/>
<dbReference type="OrthoDB" id="9800416at2"/>
<dbReference type="STRING" id="1844972.A7K91_22790"/>
<dbReference type="PANTHER" id="PTHR23502:SF132">
    <property type="entry name" value="POLYAMINE TRANSPORTER 2-RELATED"/>
    <property type="match status" value="1"/>
</dbReference>
<gene>
    <name evidence="10" type="ORF">A7K91_22790</name>
</gene>
<dbReference type="NCBIfam" id="TIGR00710">
    <property type="entry name" value="efflux_Bcr_CflA"/>
    <property type="match status" value="1"/>
</dbReference>
<dbReference type="Gene3D" id="1.20.1720.10">
    <property type="entry name" value="Multidrug resistance protein D"/>
    <property type="match status" value="1"/>
</dbReference>
<dbReference type="GO" id="GO:0042910">
    <property type="term" value="F:xenobiotic transmembrane transporter activity"/>
    <property type="evidence" value="ECO:0007669"/>
    <property type="project" value="InterPro"/>
</dbReference>
<feature type="transmembrane region" description="Helical" evidence="8">
    <location>
        <begin position="289"/>
        <end position="310"/>
    </location>
</feature>
<feature type="transmembrane region" description="Helical" evidence="8">
    <location>
        <begin position="377"/>
        <end position="398"/>
    </location>
</feature>
<feature type="domain" description="Major facilitator superfamily (MFS) profile" evidence="9">
    <location>
        <begin position="16"/>
        <end position="403"/>
    </location>
</feature>
<dbReference type="RefSeq" id="WP_068682230.1">
    <property type="nucleotide sequence ID" value="NZ_LYPA01000048.1"/>
</dbReference>
<evidence type="ECO:0000256" key="6">
    <source>
        <dbReference type="ARBA" id="ARBA00022989"/>
    </source>
</evidence>
<evidence type="ECO:0000259" key="9">
    <source>
        <dbReference type="PROSITE" id="PS50850"/>
    </source>
</evidence>
<evidence type="ECO:0000256" key="1">
    <source>
        <dbReference type="ARBA" id="ARBA00004651"/>
    </source>
</evidence>
<comment type="subcellular location">
    <subcellularLocation>
        <location evidence="1 8">Cell membrane</location>
        <topology evidence="1 8">Multi-pass membrane protein</topology>
    </subcellularLocation>
</comment>
<evidence type="ECO:0000256" key="4">
    <source>
        <dbReference type="ARBA" id="ARBA00022475"/>
    </source>
</evidence>
<comment type="caution">
    <text evidence="8">Lacks conserved residue(s) required for the propagation of feature annotation.</text>
</comment>
<dbReference type="FunFam" id="1.20.1720.10:FF:000005">
    <property type="entry name" value="Bcr/CflA family efflux transporter"/>
    <property type="match status" value="1"/>
</dbReference>
<dbReference type="GO" id="GO:1990961">
    <property type="term" value="P:xenobiotic detoxification by transmembrane export across the plasma membrane"/>
    <property type="evidence" value="ECO:0007669"/>
    <property type="project" value="InterPro"/>
</dbReference>
<proteinExistence type="inferred from homology"/>
<keyword evidence="7 8" id="KW-0472">Membrane</keyword>
<evidence type="ECO:0000256" key="3">
    <source>
        <dbReference type="ARBA" id="ARBA00022448"/>
    </source>
</evidence>
<comment type="caution">
    <text evidence="10">The sequence shown here is derived from an EMBL/GenBank/DDBJ whole genome shotgun (WGS) entry which is preliminary data.</text>
</comment>
<dbReference type="Proteomes" id="UP000092024">
    <property type="component" value="Unassembled WGS sequence"/>
</dbReference>
<sequence length="406" mass="42268">MNSASLSHSSSTRSRRLFLAAVLGSLAAIGPLSIDMYLPALPALAEELKTSASLTQLSLTAFLLGIALGQLIVGPISDVRGRRYPLIFGVAAYTLVSFLCVFAPSIWTFVLLRLGQGLAGAAAIVVARASVRDLYSGVELTRFFALLMLVNGAAPIFAPIIGANILTFTSWRGVFAVLGFLGILMLAAVLLGLKETLPPERRSKGGMGNMLMSYRKLLGNRTFVGYALTQGFMMAAMFAYISGSTFVLQQLFGVSAKMFSLIFGLNGLGLIIATQIAGRLAARIEARRLLGFGLAMAAAGALLLMASALLKLGLAFVIPAFFLVVSSIGIISTTTTSLSLQDQGKSAGSASALLGMLSFIFGGVAAPLVGLGGETTAVPLAAVMLLMVTLAVVSFVLLTGQRKKAA</sequence>
<feature type="transmembrane region" description="Helical" evidence="8">
    <location>
        <begin position="143"/>
        <end position="167"/>
    </location>
</feature>
<evidence type="ECO:0000256" key="5">
    <source>
        <dbReference type="ARBA" id="ARBA00022692"/>
    </source>
</evidence>
<dbReference type="PROSITE" id="PS50850">
    <property type="entry name" value="MFS"/>
    <property type="match status" value="1"/>
</dbReference>
<evidence type="ECO:0000313" key="10">
    <source>
        <dbReference type="EMBL" id="OBR66269.1"/>
    </source>
</evidence>
<feature type="transmembrane region" description="Helical" evidence="8">
    <location>
        <begin position="261"/>
        <end position="282"/>
    </location>
</feature>
<keyword evidence="5 8" id="KW-0812">Transmembrane</keyword>
<evidence type="ECO:0000256" key="2">
    <source>
        <dbReference type="ARBA" id="ARBA00006236"/>
    </source>
</evidence>
<feature type="transmembrane region" description="Helical" evidence="8">
    <location>
        <begin position="316"/>
        <end position="340"/>
    </location>
</feature>
<dbReference type="Pfam" id="PF07690">
    <property type="entry name" value="MFS_1"/>
    <property type="match status" value="1"/>
</dbReference>
<dbReference type="PANTHER" id="PTHR23502">
    <property type="entry name" value="MAJOR FACILITATOR SUPERFAMILY"/>
    <property type="match status" value="1"/>
</dbReference>
<feature type="transmembrane region" description="Helical" evidence="8">
    <location>
        <begin position="223"/>
        <end position="241"/>
    </location>
</feature>
<feature type="transmembrane region" description="Helical" evidence="8">
    <location>
        <begin position="173"/>
        <end position="193"/>
    </location>
</feature>
<dbReference type="CDD" id="cd17320">
    <property type="entry name" value="MFS_MdfA_MDR_like"/>
    <property type="match status" value="1"/>
</dbReference>
<evidence type="ECO:0000256" key="8">
    <source>
        <dbReference type="RuleBase" id="RU365088"/>
    </source>
</evidence>
<keyword evidence="4 8" id="KW-1003">Cell membrane</keyword>
<feature type="transmembrane region" description="Helical" evidence="8">
    <location>
        <begin position="352"/>
        <end position="371"/>
    </location>
</feature>
<keyword evidence="3 8" id="KW-0813">Transport</keyword>
<accession>A0A1A5YKX1</accession>
<dbReference type="SUPFAM" id="SSF103473">
    <property type="entry name" value="MFS general substrate transporter"/>
    <property type="match status" value="1"/>
</dbReference>
<dbReference type="InterPro" id="IPR011701">
    <property type="entry name" value="MFS"/>
</dbReference>
<dbReference type="GO" id="GO:0005886">
    <property type="term" value="C:plasma membrane"/>
    <property type="evidence" value="ECO:0007669"/>
    <property type="project" value="UniProtKB-SubCell"/>
</dbReference>
<name>A0A1A5YKX1_9BACL</name>
<evidence type="ECO:0000313" key="11">
    <source>
        <dbReference type="Proteomes" id="UP000092024"/>
    </source>
</evidence>
<keyword evidence="11" id="KW-1185">Reference proteome</keyword>
<evidence type="ECO:0000256" key="7">
    <source>
        <dbReference type="ARBA" id="ARBA00023136"/>
    </source>
</evidence>
<protein>
    <recommendedName>
        <fullName evidence="8">Bcr/CflA family efflux transporter</fullName>
    </recommendedName>
</protein>
<dbReference type="InterPro" id="IPR020846">
    <property type="entry name" value="MFS_dom"/>
</dbReference>
<comment type="similarity">
    <text evidence="2 8">Belongs to the major facilitator superfamily. Bcr/CmlA family.</text>
</comment>
<reference evidence="10 11" key="1">
    <citation type="submission" date="2016-05" db="EMBL/GenBank/DDBJ databases">
        <title>Paenibacillus oryzae. sp. nov., isolated from the rice root.</title>
        <authorList>
            <person name="Zhang J."/>
            <person name="Zhang X."/>
        </authorList>
    </citation>
    <scope>NUCLEOTIDE SEQUENCE [LARGE SCALE GENOMIC DNA]</scope>
    <source>
        <strain evidence="10 11">1DrF-4</strain>
    </source>
</reference>
<feature type="transmembrane region" description="Helical" evidence="8">
    <location>
        <begin position="86"/>
        <end position="107"/>
    </location>
</feature>
<dbReference type="InterPro" id="IPR036259">
    <property type="entry name" value="MFS_trans_sf"/>
</dbReference>
<keyword evidence="6 8" id="KW-1133">Transmembrane helix</keyword>
<feature type="transmembrane region" description="Helical" evidence="8">
    <location>
        <begin position="55"/>
        <end position="74"/>
    </location>
</feature>
<dbReference type="EMBL" id="LYPA01000048">
    <property type="protein sequence ID" value="OBR66269.1"/>
    <property type="molecule type" value="Genomic_DNA"/>
</dbReference>